<comment type="caution">
    <text evidence="25">The sequence shown here is derived from an EMBL/GenBank/DDBJ whole genome shotgun (WGS) entry which is preliminary data.</text>
</comment>
<dbReference type="Pfam" id="PF00676">
    <property type="entry name" value="E1_dh"/>
    <property type="match status" value="1"/>
</dbReference>
<dbReference type="GO" id="GO:0006096">
    <property type="term" value="P:glycolytic process"/>
    <property type="evidence" value="ECO:0007669"/>
    <property type="project" value="UniProtKB-KW"/>
</dbReference>
<dbReference type="NCBIfam" id="NF006914">
    <property type="entry name" value="PRK09404.1"/>
    <property type="match status" value="1"/>
</dbReference>
<evidence type="ECO:0000256" key="22">
    <source>
        <dbReference type="ARBA" id="ARBA00051042"/>
    </source>
</evidence>
<evidence type="ECO:0000256" key="14">
    <source>
        <dbReference type="ARBA" id="ARBA00023052"/>
    </source>
</evidence>
<dbReference type="Pfam" id="PF16078">
    <property type="entry name" value="2-oxogl_dehyd_N"/>
    <property type="match status" value="1"/>
</dbReference>
<dbReference type="InterPro" id="IPR042179">
    <property type="entry name" value="KGD_C_sf"/>
</dbReference>
<evidence type="ECO:0000313" key="26">
    <source>
        <dbReference type="Proteomes" id="UP001239994"/>
    </source>
</evidence>
<reference evidence="25" key="1">
    <citation type="submission" date="2023-03" db="EMBL/GenBank/DDBJ databases">
        <title>Electrophorus voltai genome.</title>
        <authorList>
            <person name="Bian C."/>
        </authorList>
    </citation>
    <scope>NUCLEOTIDE SEQUENCE</scope>
    <source>
        <strain evidence="25">CB-2022</strain>
        <tissue evidence="25">Muscle</tissue>
    </source>
</reference>
<organism evidence="25 26">
    <name type="scientific">Electrophorus voltai</name>
    <dbReference type="NCBI Taxonomy" id="2609070"/>
    <lineage>
        <taxon>Eukaryota</taxon>
        <taxon>Metazoa</taxon>
        <taxon>Chordata</taxon>
        <taxon>Craniata</taxon>
        <taxon>Vertebrata</taxon>
        <taxon>Euteleostomi</taxon>
        <taxon>Actinopterygii</taxon>
        <taxon>Neopterygii</taxon>
        <taxon>Teleostei</taxon>
        <taxon>Ostariophysi</taxon>
        <taxon>Gymnotiformes</taxon>
        <taxon>Gymnotoidei</taxon>
        <taxon>Gymnotidae</taxon>
        <taxon>Electrophorus</taxon>
    </lineage>
</organism>
<protein>
    <recommendedName>
        <fullName evidence="19">2-oxoglutarate dehydrogenase complex component E1</fullName>
        <ecNumber evidence="6">1.2.4.2</ecNumber>
    </recommendedName>
    <alternativeName>
        <fullName evidence="20">2-oxoglutarate dehydrogenase, mitochondrial</fullName>
    </alternativeName>
    <alternativeName>
        <fullName evidence="18">Alpha-ketoglutarate dehydrogenase</fullName>
    </alternativeName>
    <alternativeName>
        <fullName evidence="21">Thiamine diphosphate (ThDP)-dependent 2-oxoglutarate dehydrogenase</fullName>
    </alternativeName>
</protein>
<feature type="coiled-coil region" evidence="23">
    <location>
        <begin position="521"/>
        <end position="566"/>
    </location>
</feature>
<keyword evidence="14" id="KW-0786">Thiamine pyrophosphate</keyword>
<dbReference type="FunFam" id="3.40.50.12470:FF:000007">
    <property type="entry name" value="2-oxoglutarate dehydrogenase e1 mitochondrial"/>
    <property type="match status" value="1"/>
</dbReference>
<keyword evidence="15" id="KW-0496">Mitochondrion</keyword>
<dbReference type="GO" id="GO:0046872">
    <property type="term" value="F:metal ion binding"/>
    <property type="evidence" value="ECO:0007669"/>
    <property type="project" value="UniProtKB-KW"/>
</dbReference>
<evidence type="ECO:0000256" key="7">
    <source>
        <dbReference type="ARBA" id="ARBA00022499"/>
    </source>
</evidence>
<dbReference type="Gene3D" id="3.40.50.11610">
    <property type="entry name" value="Multifunctional 2-oxoglutarate metabolism enzyme, C-terminal domain"/>
    <property type="match status" value="1"/>
</dbReference>
<evidence type="ECO:0000313" key="25">
    <source>
        <dbReference type="EMBL" id="KAK1800844.1"/>
    </source>
</evidence>
<dbReference type="GO" id="GO:0004591">
    <property type="term" value="F:oxoglutarate dehydrogenase (succinyl-transferring) activity"/>
    <property type="evidence" value="ECO:0007669"/>
    <property type="project" value="UniProtKB-EC"/>
</dbReference>
<dbReference type="InterPro" id="IPR001017">
    <property type="entry name" value="DH_E1"/>
</dbReference>
<feature type="domain" description="Transketolase-like pyrimidine-binding" evidence="24">
    <location>
        <begin position="645"/>
        <end position="858"/>
    </location>
</feature>
<evidence type="ECO:0000256" key="15">
    <source>
        <dbReference type="ARBA" id="ARBA00023128"/>
    </source>
</evidence>
<comment type="catalytic activity">
    <reaction evidence="22">
        <text>N(6)-[(R)-lipoyl]-L-lysyl-[protein] + 2-oxoglutarate + H(+) = N(6)-[(R)-S(8)-succinyldihydrolipoyl]-L-lysyl-[protein] + CO2</text>
        <dbReference type="Rhea" id="RHEA:12188"/>
        <dbReference type="Rhea" id="RHEA-COMP:10474"/>
        <dbReference type="Rhea" id="RHEA-COMP:20092"/>
        <dbReference type="ChEBI" id="CHEBI:15378"/>
        <dbReference type="ChEBI" id="CHEBI:16526"/>
        <dbReference type="ChEBI" id="CHEBI:16810"/>
        <dbReference type="ChEBI" id="CHEBI:83099"/>
        <dbReference type="ChEBI" id="CHEBI:83120"/>
        <dbReference type="EC" id="1.2.4.2"/>
    </reaction>
    <physiologicalReaction direction="left-to-right" evidence="22">
        <dbReference type="Rhea" id="RHEA:12189"/>
    </physiologicalReaction>
</comment>
<keyword evidence="12" id="KW-0809">Transit peptide</keyword>
<keyword evidence="8" id="KW-0479">Metal-binding</keyword>
<proteinExistence type="inferred from homology"/>
<dbReference type="Pfam" id="PF02779">
    <property type="entry name" value="Transket_pyr"/>
    <property type="match status" value="1"/>
</dbReference>
<dbReference type="SMART" id="SM00861">
    <property type="entry name" value="Transket_pyr"/>
    <property type="match status" value="1"/>
</dbReference>
<dbReference type="PANTHER" id="PTHR23152:SF7">
    <property type="entry name" value="2-OXOGLUTARATE DEHYDROGENASE COMPLEX COMPONENT E1"/>
    <property type="match status" value="1"/>
</dbReference>
<dbReference type="GO" id="GO:0005634">
    <property type="term" value="C:nucleus"/>
    <property type="evidence" value="ECO:0007669"/>
    <property type="project" value="UniProtKB-SubCell"/>
</dbReference>
<evidence type="ECO:0000256" key="18">
    <source>
        <dbReference type="ARBA" id="ARBA00030680"/>
    </source>
</evidence>
<keyword evidence="16" id="KW-0324">Glycolysis</keyword>
<dbReference type="InterPro" id="IPR011603">
    <property type="entry name" value="2oxoglutarate_DH_E1"/>
</dbReference>
<keyword evidence="23" id="KW-0175">Coiled coil</keyword>
<keyword evidence="10" id="KW-0460">Magnesium</keyword>
<evidence type="ECO:0000256" key="19">
    <source>
        <dbReference type="ARBA" id="ARBA00040429"/>
    </source>
</evidence>
<dbReference type="InterPro" id="IPR029061">
    <property type="entry name" value="THDP-binding"/>
</dbReference>
<evidence type="ECO:0000256" key="17">
    <source>
        <dbReference type="ARBA" id="ARBA00023242"/>
    </source>
</evidence>
<keyword evidence="26" id="KW-1185">Reference proteome</keyword>
<evidence type="ECO:0000256" key="5">
    <source>
        <dbReference type="ARBA" id="ARBA00006936"/>
    </source>
</evidence>
<dbReference type="NCBIfam" id="TIGR00239">
    <property type="entry name" value="2oxo_dh_E1"/>
    <property type="match status" value="1"/>
</dbReference>
<dbReference type="FunFam" id="1.10.287.1150:FF:000001">
    <property type="entry name" value="2-oxoglutarate dehydrogenase, mitochondrial isoform X1"/>
    <property type="match status" value="1"/>
</dbReference>
<comment type="cofactor">
    <cofactor evidence="2">
        <name>thiamine diphosphate</name>
        <dbReference type="ChEBI" id="CHEBI:58937"/>
    </cofactor>
</comment>
<dbReference type="PANTHER" id="PTHR23152">
    <property type="entry name" value="2-OXOGLUTARATE DEHYDROGENASE"/>
    <property type="match status" value="1"/>
</dbReference>
<evidence type="ECO:0000256" key="20">
    <source>
        <dbReference type="ARBA" id="ARBA00041946"/>
    </source>
</evidence>
<evidence type="ECO:0000256" key="11">
    <source>
        <dbReference type="ARBA" id="ARBA00022843"/>
    </source>
</evidence>
<dbReference type="EC" id="1.2.4.2" evidence="6"/>
<comment type="cofactor">
    <cofactor evidence="1">
        <name>Mg(2+)</name>
        <dbReference type="ChEBI" id="CHEBI:18420"/>
    </cofactor>
</comment>
<evidence type="ECO:0000256" key="1">
    <source>
        <dbReference type="ARBA" id="ARBA00001946"/>
    </source>
</evidence>
<dbReference type="EMBL" id="JAROKS010000010">
    <property type="protein sequence ID" value="KAK1800844.1"/>
    <property type="molecule type" value="Genomic_DNA"/>
</dbReference>
<dbReference type="SUPFAM" id="SSF52518">
    <property type="entry name" value="Thiamin diphosphate-binding fold (THDP-binding)"/>
    <property type="match status" value="2"/>
</dbReference>
<dbReference type="GO" id="GO:0045252">
    <property type="term" value="C:oxoglutarate dehydrogenase complex"/>
    <property type="evidence" value="ECO:0007669"/>
    <property type="project" value="TreeGrafter"/>
</dbReference>
<evidence type="ECO:0000256" key="23">
    <source>
        <dbReference type="SAM" id="Coils"/>
    </source>
</evidence>
<evidence type="ECO:0000256" key="2">
    <source>
        <dbReference type="ARBA" id="ARBA00001964"/>
    </source>
</evidence>
<dbReference type="Gene3D" id="3.40.50.970">
    <property type="match status" value="1"/>
</dbReference>
<keyword evidence="9" id="KW-0106">Calcium</keyword>
<dbReference type="Proteomes" id="UP001239994">
    <property type="component" value="Unassembled WGS sequence"/>
</dbReference>
<sequence>MYRLRTCAVRLCPLTPPKHARSASRQRLAVGSAQRTFQLIRCYAAPVSTKPFLSGSSSSYVEEMYCAWLENPKSVHESWDSFFRHANAGATPGTAYQSPSALGVSLSALPQPSVEKLVEDHLAVQTLIRAYQIRGHHIAQLDPLGIMDADLDSCVPTDIITSSDKLGFYGLTESHLDKVFRLPKTTFIGGSKAALPLREIIRRLEMAYCQHIGVEFMFINNLDQCQWIRQKFEKPGVMQFTLEEKRTLLARMVRATRFEEFLHRKWSSEKRFGLEGCESLIPALKTIIDKSSENGVDSVILGMSHRGRLNVLANVIRKELEQIFCQFDPKLEAADEGSGDVKYHLGMYHRRINRVTDRNITLSLVANPSHLEAVDPVVQGKTKAEQFYCGDTQGNRVMSVLLHGDAAFAGQGIVYETFHLSDLPSYTTHGTVHVVVNNQIGFTTDPRVARSSPYPTDVARVVNAPIFHVNTDNPEAVVYVCNVAAEWRATFHKDVVVDLVCYRKNGHNEMDEPMFTQPLMYKQIKQQKAVLQKYAEKLMAEGAVSRQEYEEEIAKYDKICEEAYARSKDEKILQIKHWLDSPWPGFFTLDGQPKSMSCQSTGVEEEELAHIGGVASSVPVKDFTIHGGLTRVLRGRRALVARRAADWALGEYMAFGSLLKQGVHVRLSGQDVERGTFSHRHHVLHDQNVDKRTCIPMNHIAPDQAPYTVCNSSLSEYGVLGFELGFAMASPDALVLWEAQFGDFHNTAQCIIDQFICAGQTKWVRQNGIVLLLPHGLEGMGPEHSSARPERFLQMCNDDPDVCPTLTGDLAMQQLYDCNWIVVNCSSPANYFHVLRRQILLPFRKPVGTTKPKPSFPQLLFSTHLVSQIINHKPPHLLIIFTSKSLLRHPEAMSSFDDMLPGTYFRRLIPEEGTASHNPAGVKRIVFCTGKVYYDLAKERKTKGLEETVAITRIEQLSPFPFDLVKPELDKYQQADLVWSQEEHKNQGYYDYVRPRICSTIDHTRPVRYAGREPAAAPATGNKKAHLVELKRFLDTAFNLDAFQDQP</sequence>
<dbReference type="AlphaFoldDB" id="A0AAD8ZLF2"/>
<dbReference type="GO" id="GO:0005739">
    <property type="term" value="C:mitochondrion"/>
    <property type="evidence" value="ECO:0007669"/>
    <property type="project" value="UniProtKB-SubCell"/>
</dbReference>
<evidence type="ECO:0000256" key="9">
    <source>
        <dbReference type="ARBA" id="ARBA00022837"/>
    </source>
</evidence>
<dbReference type="InterPro" id="IPR032106">
    <property type="entry name" value="2-oxogl_dehyd_N"/>
</dbReference>
<evidence type="ECO:0000256" key="12">
    <source>
        <dbReference type="ARBA" id="ARBA00022946"/>
    </source>
</evidence>
<evidence type="ECO:0000256" key="10">
    <source>
        <dbReference type="ARBA" id="ARBA00022842"/>
    </source>
</evidence>
<name>A0AAD8ZLF2_9TELE</name>
<keyword evidence="7" id="KW-1017">Isopeptide bond</keyword>
<dbReference type="CDD" id="cd02016">
    <property type="entry name" value="TPP_E1_OGDC_like"/>
    <property type="match status" value="1"/>
</dbReference>
<evidence type="ECO:0000259" key="24">
    <source>
        <dbReference type="SMART" id="SM00861"/>
    </source>
</evidence>
<dbReference type="FunFam" id="3.40.50.970:FF:000002">
    <property type="entry name" value="2-oxoglutarate dehydrogenase, E1 component"/>
    <property type="match status" value="1"/>
</dbReference>
<accession>A0AAD8ZLF2</accession>
<evidence type="ECO:0000256" key="13">
    <source>
        <dbReference type="ARBA" id="ARBA00023002"/>
    </source>
</evidence>
<dbReference type="InterPro" id="IPR005475">
    <property type="entry name" value="Transketolase-like_Pyr-bd"/>
</dbReference>
<keyword evidence="17" id="KW-0539">Nucleus</keyword>
<dbReference type="Pfam" id="PF16870">
    <property type="entry name" value="OxoGdeHyase_C"/>
    <property type="match status" value="1"/>
</dbReference>
<dbReference type="Gene3D" id="1.10.287.1150">
    <property type="entry name" value="TPP helical domain"/>
    <property type="match status" value="1"/>
</dbReference>
<evidence type="ECO:0000256" key="21">
    <source>
        <dbReference type="ARBA" id="ARBA00042799"/>
    </source>
</evidence>
<dbReference type="PIRSF" id="PIRSF000157">
    <property type="entry name" value="Oxoglu_dh_E1"/>
    <property type="match status" value="1"/>
</dbReference>
<gene>
    <name evidence="25" type="ORF">P4O66_006023</name>
</gene>
<dbReference type="InterPro" id="IPR031717">
    <property type="entry name" value="ODO-1/KGD_C"/>
</dbReference>
<keyword evidence="11" id="KW-0832">Ubl conjugation</keyword>
<evidence type="ECO:0000256" key="16">
    <source>
        <dbReference type="ARBA" id="ARBA00023152"/>
    </source>
</evidence>
<comment type="similarity">
    <text evidence="5">Belongs to the alpha-ketoglutarate dehydrogenase family.</text>
</comment>
<dbReference type="GO" id="GO:0006099">
    <property type="term" value="P:tricarboxylic acid cycle"/>
    <property type="evidence" value="ECO:0007669"/>
    <property type="project" value="TreeGrafter"/>
</dbReference>
<dbReference type="Gene3D" id="3.40.50.12470">
    <property type="match status" value="1"/>
</dbReference>
<dbReference type="GO" id="GO:0030976">
    <property type="term" value="F:thiamine pyrophosphate binding"/>
    <property type="evidence" value="ECO:0007669"/>
    <property type="project" value="InterPro"/>
</dbReference>
<evidence type="ECO:0000256" key="8">
    <source>
        <dbReference type="ARBA" id="ARBA00022723"/>
    </source>
</evidence>
<evidence type="ECO:0000256" key="3">
    <source>
        <dbReference type="ARBA" id="ARBA00004123"/>
    </source>
</evidence>
<evidence type="ECO:0000256" key="4">
    <source>
        <dbReference type="ARBA" id="ARBA00004173"/>
    </source>
</evidence>
<comment type="subcellular location">
    <subcellularLocation>
        <location evidence="4">Mitochondrion</location>
    </subcellularLocation>
    <subcellularLocation>
        <location evidence="3">Nucleus</location>
    </subcellularLocation>
</comment>
<evidence type="ECO:0000256" key="6">
    <source>
        <dbReference type="ARBA" id="ARBA00012280"/>
    </source>
</evidence>
<keyword evidence="13" id="KW-0560">Oxidoreductase</keyword>